<proteinExistence type="inferred from homology"/>
<dbReference type="InterPro" id="IPR010930">
    <property type="entry name" value="Flg_bb/hook_C_dom"/>
</dbReference>
<dbReference type="NCBIfam" id="TIGR03506">
    <property type="entry name" value="FlgEFG_subfam"/>
    <property type="match status" value="1"/>
</dbReference>
<keyword evidence="10" id="KW-0282">Flagellum</keyword>
<evidence type="ECO:0000313" key="11">
    <source>
        <dbReference type="Proteomes" id="UP000278085"/>
    </source>
</evidence>
<dbReference type="NCBIfam" id="NF009280">
    <property type="entry name" value="PRK12640.1"/>
    <property type="match status" value="1"/>
</dbReference>
<evidence type="ECO:0000256" key="5">
    <source>
        <dbReference type="ARBA" id="ARBA00040228"/>
    </source>
</evidence>
<dbReference type="GO" id="GO:0030694">
    <property type="term" value="C:bacterial-type flagellum basal body, rod"/>
    <property type="evidence" value="ECO:0007669"/>
    <property type="project" value="UniProtKB-UniRule"/>
</dbReference>
<sequence length="248" mass="25655">MDRLIYTAASGAKHILEQQATTSHNLANVTTTGFRAQIDAFRAVPIVGENLPLPTRAFVVNTTASTDFTTGPLQLTGRDLDVAIKGKGFIAVQMPDGSEAYTRNGALQMNENGLLTNTAGFAIQGDGGPITVPPEVSVAIGGDGTISTIATTTKPGAPTILGRLKLVNPPEQDLVRGDDGLFRLKSGVAADPDPQVAVAGGALEGSNVSPVDAMVTMISLARSFELQMSLMKNAENNAAKATQILALG</sequence>
<evidence type="ECO:0000259" key="8">
    <source>
        <dbReference type="Pfam" id="PF06429"/>
    </source>
</evidence>
<dbReference type="GO" id="GO:0071978">
    <property type="term" value="P:bacterial-type flagellum-dependent swarming motility"/>
    <property type="evidence" value="ECO:0007669"/>
    <property type="project" value="TreeGrafter"/>
</dbReference>
<dbReference type="SUPFAM" id="SSF117143">
    <property type="entry name" value="Flagellar hook protein flgE"/>
    <property type="match status" value="1"/>
</dbReference>
<dbReference type="RefSeq" id="WP_126075362.1">
    <property type="nucleotide sequence ID" value="NZ_CP051166.1"/>
</dbReference>
<keyword evidence="11" id="KW-1185">Reference proteome</keyword>
<comment type="subcellular location">
    <subcellularLocation>
        <location evidence="1 6">Bacterial flagellum basal body</location>
    </subcellularLocation>
</comment>
<comment type="caution">
    <text evidence="10">The sequence shown here is derived from an EMBL/GenBank/DDBJ whole genome shotgun (WGS) entry which is preliminary data.</text>
</comment>
<keyword evidence="10" id="KW-0969">Cilium</keyword>
<dbReference type="OrthoDB" id="9804559at2"/>
<accession>A0A430HJ70</accession>
<dbReference type="Pfam" id="PF22692">
    <property type="entry name" value="LlgE_F_G_D1"/>
    <property type="match status" value="1"/>
</dbReference>
<dbReference type="Pfam" id="PF06429">
    <property type="entry name" value="Flg_bbr_C"/>
    <property type="match status" value="1"/>
</dbReference>
<dbReference type="AlphaFoldDB" id="A0A430HJ70"/>
<evidence type="ECO:0000259" key="7">
    <source>
        <dbReference type="Pfam" id="PF00460"/>
    </source>
</evidence>
<keyword evidence="3 6" id="KW-0975">Bacterial flagellum</keyword>
<protein>
    <recommendedName>
        <fullName evidence="5 6">Flagellar basal-body rod protein FlgF</fullName>
    </recommendedName>
</protein>
<evidence type="ECO:0000259" key="9">
    <source>
        <dbReference type="Pfam" id="PF22692"/>
    </source>
</evidence>
<dbReference type="InterPro" id="IPR037925">
    <property type="entry name" value="FlgE/F/G-like"/>
</dbReference>
<evidence type="ECO:0000256" key="6">
    <source>
        <dbReference type="RuleBase" id="RU362116"/>
    </source>
</evidence>
<feature type="domain" description="Flagellar basal body rod protein N-terminal" evidence="7">
    <location>
        <begin position="5"/>
        <end position="35"/>
    </location>
</feature>
<feature type="domain" description="Flagellar basal-body/hook protein C-terminal" evidence="8">
    <location>
        <begin position="200"/>
        <end position="244"/>
    </location>
</feature>
<comment type="similarity">
    <text evidence="2 6">Belongs to the flagella basal body rod proteins family.</text>
</comment>
<keyword evidence="10" id="KW-0966">Cell projection</keyword>
<dbReference type="PANTHER" id="PTHR30435">
    <property type="entry name" value="FLAGELLAR PROTEIN"/>
    <property type="match status" value="1"/>
</dbReference>
<dbReference type="InterPro" id="IPR020013">
    <property type="entry name" value="Flagellar_FlgE/F/G"/>
</dbReference>
<evidence type="ECO:0000256" key="2">
    <source>
        <dbReference type="ARBA" id="ARBA00009677"/>
    </source>
</evidence>
<feature type="domain" description="Flagellar hook protein FlgE/F/G-like D1" evidence="9">
    <location>
        <begin position="83"/>
        <end position="147"/>
    </location>
</feature>
<name>A0A430HJ70_9BURK</name>
<evidence type="ECO:0000256" key="1">
    <source>
        <dbReference type="ARBA" id="ARBA00004117"/>
    </source>
</evidence>
<evidence type="ECO:0000256" key="4">
    <source>
        <dbReference type="ARBA" id="ARBA00038560"/>
    </source>
</evidence>
<reference evidence="10 11" key="1">
    <citation type="submission" date="2018-12" db="EMBL/GenBank/DDBJ databases">
        <authorList>
            <person name="Yang E."/>
        </authorList>
    </citation>
    <scope>NUCLEOTIDE SEQUENCE [LARGE SCALE GENOMIC DNA]</scope>
    <source>
        <strain evidence="10 11">SOD</strain>
    </source>
</reference>
<gene>
    <name evidence="10" type="ORF">EJB06_17780</name>
</gene>
<dbReference type="Pfam" id="PF00460">
    <property type="entry name" value="Flg_bb_rod"/>
    <property type="match status" value="1"/>
</dbReference>
<evidence type="ECO:0000256" key="3">
    <source>
        <dbReference type="ARBA" id="ARBA00023143"/>
    </source>
</evidence>
<organism evidence="10 11">
    <name type="scientific">Massilia atriviolacea</name>
    <dbReference type="NCBI Taxonomy" id="2495579"/>
    <lineage>
        <taxon>Bacteria</taxon>
        <taxon>Pseudomonadati</taxon>
        <taxon>Pseudomonadota</taxon>
        <taxon>Betaproteobacteria</taxon>
        <taxon>Burkholderiales</taxon>
        <taxon>Oxalobacteraceae</taxon>
        <taxon>Telluria group</taxon>
        <taxon>Massilia</taxon>
    </lineage>
</organism>
<evidence type="ECO:0000313" key="10">
    <source>
        <dbReference type="EMBL" id="RSZ57550.1"/>
    </source>
</evidence>
<dbReference type="EMBL" id="RXLQ01000009">
    <property type="protein sequence ID" value="RSZ57550.1"/>
    <property type="molecule type" value="Genomic_DNA"/>
</dbReference>
<dbReference type="PANTHER" id="PTHR30435:SF18">
    <property type="entry name" value="FLAGELLAR BASAL-BODY ROD PROTEIN FLGF"/>
    <property type="match status" value="1"/>
</dbReference>
<dbReference type="InterPro" id="IPR053967">
    <property type="entry name" value="LlgE_F_G-like_D1"/>
</dbReference>
<comment type="subunit">
    <text evidence="4 6">The basal body constitutes a major portion of the flagellar organelle and consists of five rings (E,L,P,S, and M) mounted on a central rod. The rod consists of about 26 subunits of FlgG in the distal portion, and FlgB, FlgC and FlgF are thought to build up the proximal portion of the rod with about 6 subunits each.</text>
</comment>
<dbReference type="InterPro" id="IPR001444">
    <property type="entry name" value="Flag_bb_rod_N"/>
</dbReference>
<dbReference type="Proteomes" id="UP000278085">
    <property type="component" value="Unassembled WGS sequence"/>
</dbReference>